<proteinExistence type="predicted"/>
<dbReference type="Proteomes" id="UP000092993">
    <property type="component" value="Unassembled WGS sequence"/>
</dbReference>
<organism evidence="2 3">
    <name type="scientific">Grifola frondosa</name>
    <name type="common">Maitake</name>
    <name type="synonym">Polyporus frondosus</name>
    <dbReference type="NCBI Taxonomy" id="5627"/>
    <lineage>
        <taxon>Eukaryota</taxon>
        <taxon>Fungi</taxon>
        <taxon>Dikarya</taxon>
        <taxon>Basidiomycota</taxon>
        <taxon>Agaricomycotina</taxon>
        <taxon>Agaricomycetes</taxon>
        <taxon>Polyporales</taxon>
        <taxon>Grifolaceae</taxon>
        <taxon>Grifola</taxon>
    </lineage>
</organism>
<keyword evidence="3" id="KW-1185">Reference proteome</keyword>
<evidence type="ECO:0000313" key="3">
    <source>
        <dbReference type="Proteomes" id="UP000092993"/>
    </source>
</evidence>
<evidence type="ECO:0000313" key="2">
    <source>
        <dbReference type="EMBL" id="OBZ78927.1"/>
    </source>
</evidence>
<sequence length="108" mass="11935">MPPRRSTRTRASAEPPSVEQPASSKRKRVDTQEAGLVSRENLKPTSRTRRAASTSAPGAKSRVSTRSRKSLEDVPESDEEEDGDKSPRPTKKSRSSLDTEGKDQNTRE</sequence>
<dbReference type="STRING" id="5627.A0A1C7MQE4"/>
<evidence type="ECO:0000256" key="1">
    <source>
        <dbReference type="SAM" id="MobiDB-lite"/>
    </source>
</evidence>
<feature type="compositionally biased region" description="Basic and acidic residues" evidence="1">
    <location>
        <begin position="95"/>
        <end position="108"/>
    </location>
</feature>
<name>A0A1C7MQE4_GRIFR</name>
<dbReference type="EMBL" id="LUGG01000001">
    <property type="protein sequence ID" value="OBZ78927.1"/>
    <property type="molecule type" value="Genomic_DNA"/>
</dbReference>
<accession>A0A1C7MQE4</accession>
<dbReference type="AlphaFoldDB" id="A0A1C7MQE4"/>
<reference evidence="2 3" key="1">
    <citation type="submission" date="2016-03" db="EMBL/GenBank/DDBJ databases">
        <title>Whole genome sequencing of Grifola frondosa 9006-11.</title>
        <authorList>
            <person name="Min B."/>
            <person name="Park H."/>
            <person name="Kim J.-G."/>
            <person name="Cho H."/>
            <person name="Oh Y.-L."/>
            <person name="Kong W.-S."/>
            <person name="Choi I.-G."/>
        </authorList>
    </citation>
    <scope>NUCLEOTIDE SEQUENCE [LARGE SCALE GENOMIC DNA]</scope>
    <source>
        <strain evidence="2 3">9006-11</strain>
    </source>
</reference>
<feature type="region of interest" description="Disordered" evidence="1">
    <location>
        <begin position="1"/>
        <end position="108"/>
    </location>
</feature>
<protein>
    <submittedName>
        <fullName evidence="2">Uncharacterized protein</fullName>
    </submittedName>
</protein>
<gene>
    <name evidence="2" type="ORF">A0H81_01339</name>
</gene>
<feature type="compositionally biased region" description="Acidic residues" evidence="1">
    <location>
        <begin position="73"/>
        <end position="83"/>
    </location>
</feature>
<comment type="caution">
    <text evidence="2">The sequence shown here is derived from an EMBL/GenBank/DDBJ whole genome shotgun (WGS) entry which is preliminary data.</text>
</comment>